<accession>A0A2A9HD80</accession>
<keyword evidence="3" id="KW-0732">Signal</keyword>
<evidence type="ECO:0000256" key="6">
    <source>
        <dbReference type="SAM" id="MobiDB-lite"/>
    </source>
</evidence>
<dbReference type="InterPro" id="IPR050245">
    <property type="entry name" value="PrsA_foldase"/>
</dbReference>
<keyword evidence="4" id="KW-0697">Rotamase</keyword>
<evidence type="ECO:0000256" key="1">
    <source>
        <dbReference type="ARBA" id="ARBA00000971"/>
    </source>
</evidence>
<evidence type="ECO:0000313" key="10">
    <source>
        <dbReference type="Proteomes" id="UP000223071"/>
    </source>
</evidence>
<comment type="caution">
    <text evidence="9">The sequence shown here is derived from an EMBL/GenBank/DDBJ whole genome shotgun (WGS) entry which is preliminary data.</text>
</comment>
<feature type="transmembrane region" description="Helical" evidence="7">
    <location>
        <begin position="36"/>
        <end position="58"/>
    </location>
</feature>
<dbReference type="Gene3D" id="3.10.50.40">
    <property type="match status" value="1"/>
</dbReference>
<dbReference type="Pfam" id="PF13624">
    <property type="entry name" value="SurA_N_3"/>
    <property type="match status" value="1"/>
</dbReference>
<dbReference type="SUPFAM" id="SSF109998">
    <property type="entry name" value="Triger factor/SurA peptide-binding domain-like"/>
    <property type="match status" value="1"/>
</dbReference>
<dbReference type="InterPro" id="IPR046357">
    <property type="entry name" value="PPIase_dom_sf"/>
</dbReference>
<feature type="domain" description="PpiC" evidence="8">
    <location>
        <begin position="195"/>
        <end position="295"/>
    </location>
</feature>
<organism evidence="9 10">
    <name type="scientific">Tepidiforma thermophila (strain KCTC 52669 / CGMCC 1.13589 / G233)</name>
    <dbReference type="NCBI Taxonomy" id="2761530"/>
    <lineage>
        <taxon>Bacteria</taxon>
        <taxon>Bacillati</taxon>
        <taxon>Chloroflexota</taxon>
        <taxon>Tepidiformia</taxon>
        <taxon>Tepidiformales</taxon>
        <taxon>Tepidiformaceae</taxon>
        <taxon>Tepidiforma</taxon>
    </lineage>
</organism>
<keyword evidence="7" id="KW-1133">Transmembrane helix</keyword>
<dbReference type="EC" id="5.2.1.8" evidence="2"/>
<protein>
    <recommendedName>
        <fullName evidence="2">peptidylprolyl isomerase</fullName>
        <ecNumber evidence="2">5.2.1.8</ecNumber>
    </recommendedName>
</protein>
<dbReference type="GO" id="GO:0003755">
    <property type="term" value="F:peptidyl-prolyl cis-trans isomerase activity"/>
    <property type="evidence" value="ECO:0007669"/>
    <property type="project" value="UniProtKB-KW"/>
</dbReference>
<evidence type="ECO:0000259" key="8">
    <source>
        <dbReference type="Pfam" id="PF13145"/>
    </source>
</evidence>
<evidence type="ECO:0000256" key="5">
    <source>
        <dbReference type="ARBA" id="ARBA00023235"/>
    </source>
</evidence>
<keyword evidence="7" id="KW-0472">Membrane</keyword>
<evidence type="ECO:0000256" key="4">
    <source>
        <dbReference type="ARBA" id="ARBA00023110"/>
    </source>
</evidence>
<dbReference type="PANTHER" id="PTHR47245">
    <property type="entry name" value="PEPTIDYLPROLYL ISOMERASE"/>
    <property type="match status" value="1"/>
</dbReference>
<feature type="region of interest" description="Disordered" evidence="6">
    <location>
        <begin position="1"/>
        <end position="22"/>
    </location>
</feature>
<reference evidence="9 10" key="1">
    <citation type="submission" date="2017-09" db="EMBL/GenBank/DDBJ databases">
        <title>Sequencing the genomes of two abundant thermophiles in Great Basin hot springs: Thermocrinis jamiesonii and novel Chloroflexi Thermoflexus hugenholtzii.</title>
        <authorList>
            <person name="Hedlund B."/>
        </authorList>
    </citation>
    <scope>NUCLEOTIDE SEQUENCE [LARGE SCALE GENOMIC DNA]</scope>
    <source>
        <strain evidence="9 10">G233</strain>
    </source>
</reference>
<dbReference type="AlphaFoldDB" id="A0A2A9HD80"/>
<dbReference type="SUPFAM" id="SSF54534">
    <property type="entry name" value="FKBP-like"/>
    <property type="match status" value="1"/>
</dbReference>
<evidence type="ECO:0000256" key="2">
    <source>
        <dbReference type="ARBA" id="ARBA00013194"/>
    </source>
</evidence>
<dbReference type="Proteomes" id="UP000223071">
    <property type="component" value="Unassembled WGS sequence"/>
</dbReference>
<dbReference type="PANTHER" id="PTHR47245:SF1">
    <property type="entry name" value="FOLDASE PROTEIN PRSA"/>
    <property type="match status" value="1"/>
</dbReference>
<sequence>MARRERTTALPRPRPRDARPQARGGLLLTSEETLRLAILGGAALLLVIVLALIGWRWYDQNFRVPEKVILQVGDERFKLKYYADRLFPYAQSVASSGINLGLAEQQLLTELENEAIVNAIARERGITVTPDDVTNEIASQLGVPAGGAGTTFDTLYRQRLQSLTMTDAHYRRWVEAQVYRQKLKDAILADIGDTTEMVTLRTIITTTEDEAKAALARIEAGEDMGTVAQTASKDLNSRQKDGIMDPEPPALLPEAVRTAIEGKAAGSEVIGPVRLANGDWWIFRIEKRDPNATPSETQKSQLADLRINELIKEKRSAIPIRRNVSSSDIKWAEEHAD</sequence>
<keyword evidence="10" id="KW-1185">Reference proteome</keyword>
<dbReference type="InterPro" id="IPR000297">
    <property type="entry name" value="PPIase_PpiC"/>
</dbReference>
<dbReference type="Pfam" id="PF13145">
    <property type="entry name" value="Rotamase_2"/>
    <property type="match status" value="1"/>
</dbReference>
<gene>
    <name evidence="9" type="ORF">A9A59_0941</name>
</gene>
<evidence type="ECO:0000256" key="7">
    <source>
        <dbReference type="SAM" id="Phobius"/>
    </source>
</evidence>
<evidence type="ECO:0000313" key="9">
    <source>
        <dbReference type="EMBL" id="PFG73738.1"/>
    </source>
</evidence>
<dbReference type="RefSeq" id="WP_098503178.1">
    <property type="nucleotide sequence ID" value="NZ_PDJQ01000001.1"/>
</dbReference>
<keyword evidence="7" id="KW-0812">Transmembrane</keyword>
<evidence type="ECO:0000256" key="3">
    <source>
        <dbReference type="ARBA" id="ARBA00022729"/>
    </source>
</evidence>
<comment type="catalytic activity">
    <reaction evidence="1">
        <text>[protein]-peptidylproline (omega=180) = [protein]-peptidylproline (omega=0)</text>
        <dbReference type="Rhea" id="RHEA:16237"/>
        <dbReference type="Rhea" id="RHEA-COMP:10747"/>
        <dbReference type="Rhea" id="RHEA-COMP:10748"/>
        <dbReference type="ChEBI" id="CHEBI:83833"/>
        <dbReference type="ChEBI" id="CHEBI:83834"/>
        <dbReference type="EC" id="5.2.1.8"/>
    </reaction>
</comment>
<name>A0A2A9HD80_TEPT2</name>
<dbReference type="EMBL" id="PDJQ01000001">
    <property type="protein sequence ID" value="PFG73738.1"/>
    <property type="molecule type" value="Genomic_DNA"/>
</dbReference>
<proteinExistence type="predicted"/>
<dbReference type="InterPro" id="IPR027304">
    <property type="entry name" value="Trigger_fact/SurA_dom_sf"/>
</dbReference>
<keyword evidence="5 9" id="KW-0413">Isomerase</keyword>